<dbReference type="InterPro" id="IPR050278">
    <property type="entry name" value="Serine_Prot_S9B/DPPIV"/>
</dbReference>
<dbReference type="InterPro" id="IPR002469">
    <property type="entry name" value="Peptidase_S9B_N"/>
</dbReference>
<keyword evidence="1" id="KW-0378">Hydrolase</keyword>
<keyword evidence="1" id="KW-0031">Aminopeptidase</keyword>
<keyword evidence="4" id="KW-0812">Transmembrane</keyword>
<accession>A0A2S2NAY4</accession>
<dbReference type="Gene3D" id="2.140.10.30">
    <property type="entry name" value="Dipeptidylpeptidase IV, N-terminal domain"/>
    <property type="match status" value="1"/>
</dbReference>
<evidence type="ECO:0000256" key="3">
    <source>
        <dbReference type="ARBA" id="ARBA00023180"/>
    </source>
</evidence>
<keyword evidence="2" id="KW-0720">Serine protease</keyword>
<evidence type="ECO:0000256" key="2">
    <source>
        <dbReference type="ARBA" id="ARBA00022825"/>
    </source>
</evidence>
<keyword evidence="4" id="KW-1133">Transmembrane helix</keyword>
<dbReference type="Pfam" id="PF00930">
    <property type="entry name" value="DPPIV_N"/>
    <property type="match status" value="1"/>
</dbReference>
<organism evidence="6">
    <name type="scientific">Schizaphis graminum</name>
    <name type="common">Green bug aphid</name>
    <dbReference type="NCBI Taxonomy" id="13262"/>
    <lineage>
        <taxon>Eukaryota</taxon>
        <taxon>Metazoa</taxon>
        <taxon>Ecdysozoa</taxon>
        <taxon>Arthropoda</taxon>
        <taxon>Hexapoda</taxon>
        <taxon>Insecta</taxon>
        <taxon>Pterygota</taxon>
        <taxon>Neoptera</taxon>
        <taxon>Paraneoptera</taxon>
        <taxon>Hemiptera</taxon>
        <taxon>Sternorrhyncha</taxon>
        <taxon>Aphidomorpha</taxon>
        <taxon>Aphidoidea</taxon>
        <taxon>Aphididae</taxon>
        <taxon>Aphidini</taxon>
        <taxon>Schizaphis</taxon>
    </lineage>
</organism>
<gene>
    <name evidence="6" type="primary">Fap</name>
    <name evidence="6" type="ORF">g.31217</name>
</gene>
<dbReference type="GO" id="GO:0008236">
    <property type="term" value="F:serine-type peptidase activity"/>
    <property type="evidence" value="ECO:0007669"/>
    <property type="project" value="UniProtKB-KW"/>
</dbReference>
<dbReference type="EMBL" id="GGMR01001513">
    <property type="protein sequence ID" value="MBY14132.1"/>
    <property type="molecule type" value="Transcribed_RNA"/>
</dbReference>
<feature type="transmembrane region" description="Helical" evidence="4">
    <location>
        <begin position="12"/>
        <end position="34"/>
    </location>
</feature>
<dbReference type="SUPFAM" id="SSF82171">
    <property type="entry name" value="DPP6 N-terminal domain-like"/>
    <property type="match status" value="1"/>
</dbReference>
<reference evidence="6" key="1">
    <citation type="submission" date="2018-04" db="EMBL/GenBank/DDBJ databases">
        <title>Transcriptome of Schizaphis graminum biotype I.</title>
        <authorList>
            <person name="Scully E.D."/>
            <person name="Geib S.M."/>
            <person name="Palmer N.A."/>
            <person name="Koch K."/>
            <person name="Bradshaw J."/>
            <person name="Heng-Moss T."/>
            <person name="Sarath G."/>
        </authorList>
    </citation>
    <scope>NUCLEOTIDE SEQUENCE</scope>
</reference>
<evidence type="ECO:0000313" key="6">
    <source>
        <dbReference type="EMBL" id="MBY14132.1"/>
    </source>
</evidence>
<dbReference type="PANTHER" id="PTHR11731">
    <property type="entry name" value="PROTEASE FAMILY S9B,C DIPEPTIDYL-PEPTIDASE IV-RELATED"/>
    <property type="match status" value="1"/>
</dbReference>
<dbReference type="GO" id="GO:0004177">
    <property type="term" value="F:aminopeptidase activity"/>
    <property type="evidence" value="ECO:0007669"/>
    <property type="project" value="UniProtKB-KW"/>
</dbReference>
<dbReference type="GO" id="GO:0005886">
    <property type="term" value="C:plasma membrane"/>
    <property type="evidence" value="ECO:0007669"/>
    <property type="project" value="TreeGrafter"/>
</dbReference>
<name>A0A2S2NAY4_SCHGA</name>
<sequence length="218" mass="25562">MEHFLLTIRKGFITVWLSFCFIVTIITIIVYFTIDEPEYSKHQIVESRPLRFETLLDNDLLHFEATWVSDDHILTRDDNGNIILLDVNKSIKSILAFNSMQHMKYCHKYELSADKKYLLIAYNLSKTYSYLSTATYDVINIRTGKQVTLRDTKHNPREIMVAKWSPNDSSLAIVDNYNIYYIQTAAKPNHVKQITFHGSKDLYNGIPDWVYTGKYIYL</sequence>
<feature type="domain" description="Dipeptidylpeptidase IV N-terminal" evidence="5">
    <location>
        <begin position="112"/>
        <end position="211"/>
    </location>
</feature>
<evidence type="ECO:0000259" key="5">
    <source>
        <dbReference type="Pfam" id="PF00930"/>
    </source>
</evidence>
<keyword evidence="1" id="KW-0645">Protease</keyword>
<dbReference type="GO" id="GO:0008239">
    <property type="term" value="F:dipeptidyl-peptidase activity"/>
    <property type="evidence" value="ECO:0007669"/>
    <property type="project" value="TreeGrafter"/>
</dbReference>
<keyword evidence="4" id="KW-0472">Membrane</keyword>
<proteinExistence type="predicted"/>
<evidence type="ECO:0000256" key="4">
    <source>
        <dbReference type="SAM" id="Phobius"/>
    </source>
</evidence>
<evidence type="ECO:0000256" key="1">
    <source>
        <dbReference type="ARBA" id="ARBA00022438"/>
    </source>
</evidence>
<dbReference type="PANTHER" id="PTHR11731:SF200">
    <property type="entry name" value="DIPEPTIDYL PEPTIDASE 10, ISOFORM B"/>
    <property type="match status" value="1"/>
</dbReference>
<dbReference type="AlphaFoldDB" id="A0A2S2NAY4"/>
<dbReference type="GO" id="GO:0006508">
    <property type="term" value="P:proteolysis"/>
    <property type="evidence" value="ECO:0007669"/>
    <property type="project" value="InterPro"/>
</dbReference>
<keyword evidence="3" id="KW-0325">Glycoprotein</keyword>
<protein>
    <submittedName>
        <fullName evidence="6">Seprase</fullName>
    </submittedName>
</protein>